<evidence type="ECO:0000256" key="1">
    <source>
        <dbReference type="ARBA" id="ARBA00023015"/>
    </source>
</evidence>
<dbReference type="PANTHER" id="PTHR44688:SF16">
    <property type="entry name" value="DNA-BINDING TRANSCRIPTIONAL ACTIVATOR DEVR_DOSR"/>
    <property type="match status" value="1"/>
</dbReference>
<keyword evidence="1" id="KW-0805">Transcription regulation</keyword>
<evidence type="ECO:0000313" key="6">
    <source>
        <dbReference type="Proteomes" id="UP000019146"/>
    </source>
</evidence>
<dbReference type="Gene3D" id="1.10.10.10">
    <property type="entry name" value="Winged helix-like DNA-binding domain superfamily/Winged helix DNA-binding domain"/>
    <property type="match status" value="1"/>
</dbReference>
<dbReference type="Proteomes" id="UP000019146">
    <property type="component" value="Chromosome 2"/>
</dbReference>
<name>A0A0P0RHF9_9BURK</name>
<dbReference type="AlphaFoldDB" id="A0A0P0RHF9"/>
<keyword evidence="3" id="KW-0804">Transcription</keyword>
<dbReference type="PROSITE" id="PS50043">
    <property type="entry name" value="HTH_LUXR_2"/>
    <property type="match status" value="1"/>
</dbReference>
<dbReference type="KEGG" id="bcai:K788_0000772"/>
<dbReference type="GO" id="GO:0003677">
    <property type="term" value="F:DNA binding"/>
    <property type="evidence" value="ECO:0007669"/>
    <property type="project" value="UniProtKB-KW"/>
</dbReference>
<dbReference type="PANTHER" id="PTHR44688">
    <property type="entry name" value="DNA-BINDING TRANSCRIPTIONAL ACTIVATOR DEVR_DOSR"/>
    <property type="match status" value="1"/>
</dbReference>
<dbReference type="SMART" id="SM00421">
    <property type="entry name" value="HTH_LUXR"/>
    <property type="match status" value="1"/>
</dbReference>
<dbReference type="GO" id="GO:0006355">
    <property type="term" value="P:regulation of DNA-templated transcription"/>
    <property type="evidence" value="ECO:0007669"/>
    <property type="project" value="InterPro"/>
</dbReference>
<sequence length="272" mass="30144">MRSWRLDRPVSQGQLDLSRATGLVSSIGSDDTNALAAEVLKLLGDIAAISQCTIFAYEFGNRPRTVSVADHRGGRFLRDVADTYARHFYALDGNQKIVSSARNDKPGSTLVLHQQTSEDILNEAYRAACYQQPNVSDRVSLLVQPTPDIWLSVNLYRDRRFGNYHPREIALIEAMAPLIAHAAKHHYAICGQRDLAISHLMLARVRGLCPELSKRELDVLTGVLEGRSAQEIGDTMGIKATSVVTYQKRAFRRLGISSQRQLFALCIGPGKV</sequence>
<dbReference type="RefSeq" id="WP_035998882.1">
    <property type="nucleotide sequence ID" value="NZ_CP012747.1"/>
</dbReference>
<dbReference type="SUPFAM" id="SSF46894">
    <property type="entry name" value="C-terminal effector domain of the bipartite response regulators"/>
    <property type="match status" value="1"/>
</dbReference>
<protein>
    <submittedName>
        <fullName evidence="5">Transcriptional regulatory protein</fullName>
    </submittedName>
</protein>
<organism evidence="5 6">
    <name type="scientific">Paraburkholderia caribensis MBA4</name>
    <dbReference type="NCBI Taxonomy" id="1323664"/>
    <lineage>
        <taxon>Bacteria</taxon>
        <taxon>Pseudomonadati</taxon>
        <taxon>Pseudomonadota</taxon>
        <taxon>Betaproteobacteria</taxon>
        <taxon>Burkholderiales</taxon>
        <taxon>Burkholderiaceae</taxon>
        <taxon>Paraburkholderia</taxon>
    </lineage>
</organism>
<dbReference type="PRINTS" id="PR00038">
    <property type="entry name" value="HTHLUXR"/>
</dbReference>
<feature type="domain" description="HTH luxR-type" evidence="4">
    <location>
        <begin position="205"/>
        <end position="270"/>
    </location>
</feature>
<proteinExistence type="predicted"/>
<accession>A0A0P0RHF9</accession>
<dbReference type="InterPro" id="IPR016032">
    <property type="entry name" value="Sig_transdc_resp-reg_C-effctor"/>
</dbReference>
<dbReference type="GeneID" id="69971869"/>
<evidence type="ECO:0000256" key="3">
    <source>
        <dbReference type="ARBA" id="ARBA00023163"/>
    </source>
</evidence>
<dbReference type="CDD" id="cd06170">
    <property type="entry name" value="LuxR_C_like"/>
    <property type="match status" value="1"/>
</dbReference>
<dbReference type="InterPro" id="IPR000792">
    <property type="entry name" value="Tscrpt_reg_LuxR_C"/>
</dbReference>
<keyword evidence="2" id="KW-0238">DNA-binding</keyword>
<evidence type="ECO:0000313" key="5">
    <source>
        <dbReference type="EMBL" id="ALL68118.1"/>
    </source>
</evidence>
<reference evidence="5 6" key="1">
    <citation type="journal article" date="2014" name="Genome Announc.">
        <title>Draft Genome Sequence of the Haloacid-Degrading Burkholderia caribensis Strain MBA4.</title>
        <authorList>
            <person name="Pan Y."/>
            <person name="Kong K.F."/>
            <person name="Tsang J.S."/>
        </authorList>
    </citation>
    <scope>NUCLEOTIDE SEQUENCE [LARGE SCALE GENOMIC DNA]</scope>
    <source>
        <strain evidence="5 6">MBA4</strain>
    </source>
</reference>
<dbReference type="InterPro" id="IPR036388">
    <property type="entry name" value="WH-like_DNA-bd_sf"/>
</dbReference>
<dbReference type="PROSITE" id="PS00622">
    <property type="entry name" value="HTH_LUXR_1"/>
    <property type="match status" value="1"/>
</dbReference>
<evidence type="ECO:0000256" key="2">
    <source>
        <dbReference type="ARBA" id="ARBA00023125"/>
    </source>
</evidence>
<evidence type="ECO:0000259" key="4">
    <source>
        <dbReference type="PROSITE" id="PS50043"/>
    </source>
</evidence>
<dbReference type="EMBL" id="CP012747">
    <property type="protein sequence ID" value="ALL68118.1"/>
    <property type="molecule type" value="Genomic_DNA"/>
</dbReference>
<dbReference type="Pfam" id="PF00196">
    <property type="entry name" value="GerE"/>
    <property type="match status" value="1"/>
</dbReference>
<gene>
    <name evidence="5" type="ORF">K788_0000772</name>
</gene>